<keyword evidence="1" id="KW-0614">Plasmid</keyword>
<accession>A0A455UM00</accession>
<dbReference type="Proteomes" id="UP000320231">
    <property type="component" value="Plasmid pBAA-803-A"/>
</dbReference>
<organism evidence="1 2">
    <name type="scientific">Vreelandella sulfidaeris</name>
    <dbReference type="NCBI Taxonomy" id="115553"/>
    <lineage>
        <taxon>Bacteria</taxon>
        <taxon>Pseudomonadati</taxon>
        <taxon>Pseudomonadota</taxon>
        <taxon>Gammaproteobacteria</taxon>
        <taxon>Oceanospirillales</taxon>
        <taxon>Halomonadaceae</taxon>
        <taxon>Vreelandella</taxon>
    </lineage>
</organism>
<reference evidence="1 2" key="1">
    <citation type="journal article" date="2019" name="Microbiol. Resour. Announc.">
        <title>Complete Genome Sequence of Halomonas sulfidaeris Strain Esulfide1 Isolated from a Metal Sulfide Rock at a Depth of 2,200 Meters, Obtained Using Nanopore Sequencing.</title>
        <authorList>
            <person name="Saito M."/>
            <person name="Nishigata A."/>
            <person name="Galipon J."/>
            <person name="Arakawa K."/>
        </authorList>
    </citation>
    <scope>NUCLEOTIDE SEQUENCE [LARGE SCALE GENOMIC DNA]</scope>
    <source>
        <strain evidence="1 2">ATCC BAA-803</strain>
        <plasmid evidence="2">pbaa-803-a dna</plasmid>
    </source>
</reference>
<dbReference type="KEGG" id="hsr:HSBAA_PA_2840"/>
<evidence type="ECO:0000313" key="1">
    <source>
        <dbReference type="EMBL" id="BBI65681.1"/>
    </source>
</evidence>
<geneLocation type="plasmid" evidence="2">
    <name>pbaa-803-a dna</name>
</geneLocation>
<name>A0A455UM00_9GAMM</name>
<sequence>MRMNALADPQDLLCVGANSHHGIVVPLVQDKLTPHPGQVCLGCLMTQAPMIHSLDRIPLKPHQLGHMLDR</sequence>
<dbReference type="AlphaFoldDB" id="A0A455UM00"/>
<dbReference type="EMBL" id="AP019515">
    <property type="protein sequence ID" value="BBI65681.1"/>
    <property type="molecule type" value="Genomic_DNA"/>
</dbReference>
<gene>
    <name evidence="1" type="ORF">HSBAA_PA_2840</name>
</gene>
<proteinExistence type="predicted"/>
<evidence type="ECO:0000313" key="2">
    <source>
        <dbReference type="Proteomes" id="UP000320231"/>
    </source>
</evidence>
<protein>
    <submittedName>
        <fullName evidence="1">Uncharacterized protein</fullName>
    </submittedName>
</protein>